<dbReference type="RefSeq" id="WP_163098141.1">
    <property type="nucleotide sequence ID" value="NZ_CP127523.1"/>
</dbReference>
<sequence length="81" mass="8981">MFITNDLLDLLSTYTGSTFQVSDLHRCKVALSTQRPTPVLFLAGKPLESSWANWKAQVESATHASCPVTAIDLFKGSQEFY</sequence>
<dbReference type="AlphaFoldDB" id="A0A845UE78"/>
<evidence type="ECO:0000313" key="1">
    <source>
        <dbReference type="EMBL" id="NDU42910.1"/>
    </source>
</evidence>
<name>A0A845UE78_9PROT</name>
<protein>
    <submittedName>
        <fullName evidence="1">Uncharacterized protein</fullName>
    </submittedName>
</protein>
<organism evidence="1">
    <name type="scientific">Acidithiobacillus ferrianus</name>
    <dbReference type="NCBI Taxonomy" id="2678518"/>
    <lineage>
        <taxon>Bacteria</taxon>
        <taxon>Pseudomonadati</taxon>
        <taxon>Pseudomonadota</taxon>
        <taxon>Acidithiobacillia</taxon>
        <taxon>Acidithiobacillales</taxon>
        <taxon>Acidithiobacillaceae</taxon>
        <taxon>Acidithiobacillus</taxon>
    </lineage>
</organism>
<reference evidence="1" key="1">
    <citation type="submission" date="2019-11" db="EMBL/GenBank/DDBJ databases">
        <title>Acidithiobacillus ferrianus sp. nov.: a facultatively anaerobic and extremely acidophilic chemolithoautotroph.</title>
        <authorList>
            <person name="Norris P.R."/>
            <person name="Falagan C."/>
            <person name="Moya-Beltran A."/>
            <person name="Castro M."/>
            <person name="Quatrini R."/>
            <person name="Johnson D.B."/>
        </authorList>
    </citation>
    <scope>NUCLEOTIDE SEQUENCE [LARGE SCALE GENOMIC DNA]</scope>
    <source>
        <strain evidence="1">MG</strain>
    </source>
</reference>
<accession>A0A845UE78</accession>
<dbReference type="EMBL" id="WNJL01000035">
    <property type="protein sequence ID" value="NDU42910.1"/>
    <property type="molecule type" value="Genomic_DNA"/>
</dbReference>
<gene>
    <name evidence="1" type="ORF">GL267_09770</name>
</gene>
<comment type="caution">
    <text evidence="1">The sequence shown here is derived from an EMBL/GenBank/DDBJ whole genome shotgun (WGS) entry which is preliminary data.</text>
</comment>
<proteinExistence type="predicted"/>